<dbReference type="PANTHER" id="PTHR11851">
    <property type="entry name" value="METALLOPROTEASE"/>
    <property type="match status" value="1"/>
</dbReference>
<dbReference type="InterPro" id="IPR011765">
    <property type="entry name" value="Pept_M16_N"/>
</dbReference>
<evidence type="ECO:0000256" key="2">
    <source>
        <dbReference type="RuleBase" id="RU004447"/>
    </source>
</evidence>
<sequence length="421" mass="45989">MYKKQILKNGVRILTIPQTEAQTFAILVMVKTGSAHESRTQNGISHFVEHMLFKGTKKRPTTLAISSALDSIGGEFNAFTSKEYTGYYAKVAARHAVAAVDVISDMLLHSKFSASEIERERGVITEEINMYQNNPLIHIDNLFESCLYGDTPAGWETIGTKQNINAFERQDFLNYVAAQYRAAGIVVGLAGCIPAAAVAFARKEFLNVPGGRGSAVFRFSGTQSAPALKIQTQAGQQVNVSVGFRAFGYDHADFYIAKLLSVILGGSMSSRLFIAVRERKGLAYQVHTQMEGYADDGYLTTTIGTSADKLGQAVAVTLAECVRIAQTAVGKKELQKAKEYLKGRTTIDLEAAENINMWYVRQELLQPKVLTPEAFFEIIDALTPRDIRRVAGALIANSGLNVAAIGSGIDEKKFQKLAELP</sequence>
<dbReference type="SUPFAM" id="SSF63411">
    <property type="entry name" value="LuxS/MPP-like metallohydrolase"/>
    <property type="match status" value="2"/>
</dbReference>
<dbReference type="GO" id="GO:0046872">
    <property type="term" value="F:metal ion binding"/>
    <property type="evidence" value="ECO:0007669"/>
    <property type="project" value="InterPro"/>
</dbReference>
<dbReference type="STRING" id="1797995.A2242_03330"/>
<comment type="caution">
    <text evidence="5">The sequence shown here is derived from an EMBL/GenBank/DDBJ whole genome shotgun (WGS) entry which is preliminary data.</text>
</comment>
<proteinExistence type="inferred from homology"/>
<name>A0A1F5SIZ3_9BACT</name>
<reference evidence="5 6" key="1">
    <citation type="journal article" date="2016" name="Nat. Commun.">
        <title>Thousands of microbial genomes shed light on interconnected biogeochemical processes in an aquifer system.</title>
        <authorList>
            <person name="Anantharaman K."/>
            <person name="Brown C.T."/>
            <person name="Hug L.A."/>
            <person name="Sharon I."/>
            <person name="Castelle C.J."/>
            <person name="Probst A.J."/>
            <person name="Thomas B.C."/>
            <person name="Singh A."/>
            <person name="Wilkins M.J."/>
            <person name="Karaoz U."/>
            <person name="Brodie E.L."/>
            <person name="Williams K.H."/>
            <person name="Hubbard S.S."/>
            <person name="Banfield J.F."/>
        </authorList>
    </citation>
    <scope>NUCLEOTIDE SEQUENCE [LARGE SCALE GENOMIC DNA]</scope>
</reference>
<accession>A0A1F5SIZ3</accession>
<evidence type="ECO:0000313" key="6">
    <source>
        <dbReference type="Proteomes" id="UP000178925"/>
    </source>
</evidence>
<dbReference type="InterPro" id="IPR007863">
    <property type="entry name" value="Peptidase_M16_C"/>
</dbReference>
<dbReference type="Proteomes" id="UP000178925">
    <property type="component" value="Unassembled WGS sequence"/>
</dbReference>
<dbReference type="Gene3D" id="3.30.830.10">
    <property type="entry name" value="Metalloenzyme, LuxS/M16 peptidase-like"/>
    <property type="match status" value="2"/>
</dbReference>
<evidence type="ECO:0000313" key="5">
    <source>
        <dbReference type="EMBL" id="OGF26650.1"/>
    </source>
</evidence>
<protein>
    <recommendedName>
        <fullName evidence="7">Peptidase M16</fullName>
    </recommendedName>
</protein>
<gene>
    <name evidence="5" type="ORF">A2242_03330</name>
</gene>
<dbReference type="GO" id="GO:0006508">
    <property type="term" value="P:proteolysis"/>
    <property type="evidence" value="ECO:0007669"/>
    <property type="project" value="InterPro"/>
</dbReference>
<evidence type="ECO:0000259" key="3">
    <source>
        <dbReference type="Pfam" id="PF00675"/>
    </source>
</evidence>
<dbReference type="Pfam" id="PF05193">
    <property type="entry name" value="Peptidase_M16_C"/>
    <property type="match status" value="1"/>
</dbReference>
<dbReference type="InterPro" id="IPR001431">
    <property type="entry name" value="Pept_M16_Zn_BS"/>
</dbReference>
<dbReference type="PROSITE" id="PS00143">
    <property type="entry name" value="INSULINASE"/>
    <property type="match status" value="1"/>
</dbReference>
<feature type="domain" description="Peptidase M16 C-terminal" evidence="4">
    <location>
        <begin position="167"/>
        <end position="340"/>
    </location>
</feature>
<dbReference type="AlphaFoldDB" id="A0A1F5SIZ3"/>
<organism evidence="5 6">
    <name type="scientific">Candidatus Falkowbacteria bacterium RIFOXYA2_FULL_47_9</name>
    <dbReference type="NCBI Taxonomy" id="1797995"/>
    <lineage>
        <taxon>Bacteria</taxon>
        <taxon>Candidatus Falkowiibacteriota</taxon>
    </lineage>
</organism>
<dbReference type="InterPro" id="IPR050361">
    <property type="entry name" value="MPP/UQCRC_Complex"/>
</dbReference>
<evidence type="ECO:0000259" key="4">
    <source>
        <dbReference type="Pfam" id="PF05193"/>
    </source>
</evidence>
<feature type="domain" description="Peptidase M16 N-terminal" evidence="3">
    <location>
        <begin position="13"/>
        <end position="159"/>
    </location>
</feature>
<evidence type="ECO:0000256" key="1">
    <source>
        <dbReference type="ARBA" id="ARBA00007261"/>
    </source>
</evidence>
<dbReference type="EMBL" id="MFGC01000036">
    <property type="protein sequence ID" value="OGF26650.1"/>
    <property type="molecule type" value="Genomic_DNA"/>
</dbReference>
<evidence type="ECO:0008006" key="7">
    <source>
        <dbReference type="Google" id="ProtNLM"/>
    </source>
</evidence>
<dbReference type="GO" id="GO:0004222">
    <property type="term" value="F:metalloendopeptidase activity"/>
    <property type="evidence" value="ECO:0007669"/>
    <property type="project" value="InterPro"/>
</dbReference>
<dbReference type="Pfam" id="PF00675">
    <property type="entry name" value="Peptidase_M16"/>
    <property type="match status" value="1"/>
</dbReference>
<dbReference type="PANTHER" id="PTHR11851:SF49">
    <property type="entry name" value="MITOCHONDRIAL-PROCESSING PEPTIDASE SUBUNIT ALPHA"/>
    <property type="match status" value="1"/>
</dbReference>
<dbReference type="InterPro" id="IPR011249">
    <property type="entry name" value="Metalloenz_LuxS/M16"/>
</dbReference>
<comment type="similarity">
    <text evidence="1 2">Belongs to the peptidase M16 family.</text>
</comment>